<organism evidence="1 2">
    <name type="scientific">Gossypium harknessii</name>
    <dbReference type="NCBI Taxonomy" id="34285"/>
    <lineage>
        <taxon>Eukaryota</taxon>
        <taxon>Viridiplantae</taxon>
        <taxon>Streptophyta</taxon>
        <taxon>Embryophyta</taxon>
        <taxon>Tracheophyta</taxon>
        <taxon>Spermatophyta</taxon>
        <taxon>Magnoliopsida</taxon>
        <taxon>eudicotyledons</taxon>
        <taxon>Gunneridae</taxon>
        <taxon>Pentapetalae</taxon>
        <taxon>rosids</taxon>
        <taxon>malvids</taxon>
        <taxon>Malvales</taxon>
        <taxon>Malvaceae</taxon>
        <taxon>Malvoideae</taxon>
        <taxon>Gossypium</taxon>
    </lineage>
</organism>
<protein>
    <submittedName>
        <fullName evidence="1">Uncharacterized protein</fullName>
    </submittedName>
</protein>
<comment type="caution">
    <text evidence="1">The sequence shown here is derived from an EMBL/GenBank/DDBJ whole genome shotgun (WGS) entry which is preliminary data.</text>
</comment>
<evidence type="ECO:0000313" key="2">
    <source>
        <dbReference type="Proteomes" id="UP000593560"/>
    </source>
</evidence>
<keyword evidence="2" id="KW-1185">Reference proteome</keyword>
<dbReference type="Proteomes" id="UP000593560">
    <property type="component" value="Unassembled WGS sequence"/>
</dbReference>
<accession>A0A7J9GD44</accession>
<sequence>MPMIKRGSQNQRRNLMHFFQMSPSPMSRFLF</sequence>
<proteinExistence type="predicted"/>
<name>A0A7J9GD44_9ROSI</name>
<dbReference type="AlphaFoldDB" id="A0A7J9GD44"/>
<evidence type="ECO:0000313" key="1">
    <source>
        <dbReference type="EMBL" id="MBA0795472.1"/>
    </source>
</evidence>
<reference evidence="1 2" key="1">
    <citation type="journal article" date="2019" name="Genome Biol. Evol.">
        <title>Insights into the evolution of the New World diploid cottons (Gossypium, subgenus Houzingenia) based on genome sequencing.</title>
        <authorList>
            <person name="Grover C.E."/>
            <person name="Arick M.A. 2nd"/>
            <person name="Thrash A."/>
            <person name="Conover J.L."/>
            <person name="Sanders W.S."/>
            <person name="Peterson D.G."/>
            <person name="Frelichowski J.E."/>
            <person name="Scheffler J.A."/>
            <person name="Scheffler B.E."/>
            <person name="Wendel J.F."/>
        </authorList>
    </citation>
    <scope>NUCLEOTIDE SEQUENCE [LARGE SCALE GENOMIC DNA]</scope>
    <source>
        <strain evidence="1">0</strain>
        <tissue evidence="1">Leaf</tissue>
    </source>
</reference>
<dbReference type="EMBL" id="JABFAD010000004">
    <property type="protein sequence ID" value="MBA0795472.1"/>
    <property type="molecule type" value="Genomic_DNA"/>
</dbReference>
<gene>
    <name evidence="1" type="ORF">Gohar_006334</name>
</gene>